<dbReference type="OrthoDB" id="6220758at2759"/>
<comment type="catalytic activity">
    <reaction evidence="1">
        <text>ATP + H2O = ADP + phosphate + H(+)</text>
        <dbReference type="Rhea" id="RHEA:13065"/>
        <dbReference type="ChEBI" id="CHEBI:15377"/>
        <dbReference type="ChEBI" id="CHEBI:15378"/>
        <dbReference type="ChEBI" id="CHEBI:30616"/>
        <dbReference type="ChEBI" id="CHEBI:43474"/>
        <dbReference type="ChEBI" id="CHEBI:456216"/>
    </reaction>
</comment>
<sequence>MSKIVVVDNGSFSIKAGFAGESLPRVCLPNCIGKVRRRERIYTCDQIYTLSEYFSHHPFSEGLLIDTALQSDIWKYTFNKLNINPLECTILVTEPFLNPTPLQHSLSELIFEDFQFESAIISTCPQLIPFAFTPIQIPNATSEQDINPCYLVLDCGYQCCNSVPMYQGTPIERGCRRLDIGGYYLDLLLKNFLAYRQIDLSRNAFLVSKIKEIACYVSTDFEKDLLQFSSDKRDGRSLDHWVKLPEPSSSLSKSSQFYNEECIAPDPNELISELPEELVGIQGIYNKGMKMSQTQFVKLSTERITIPEILFRPSDAGFNMEGISEMVITSIKSCPIHLQPLLASNILVSGGSSKFRNFHARLQMDLTQMLPSGWEINVRKADVNPQYVAWSGASIWSSSPGFMGYTTSRKQYHETGKN</sequence>
<dbReference type="CDD" id="cd10210">
    <property type="entry name" value="ASKHA_NBD_Arp6"/>
    <property type="match status" value="1"/>
</dbReference>
<dbReference type="Gene3D" id="3.90.640.10">
    <property type="entry name" value="Actin, Chain A, domain 4"/>
    <property type="match status" value="2"/>
</dbReference>
<dbReference type="InterPro" id="IPR043129">
    <property type="entry name" value="ATPase_NBD"/>
</dbReference>
<accession>A0A1J4MYU4</accession>
<reference evidence="3 4" key="1">
    <citation type="submission" date="2016-10" db="EMBL/GenBank/DDBJ databases">
        <title>Reductive evolution of mitochondrial metabolism and differential evolution of invasion-related proteins in Cryptosporidium.</title>
        <authorList>
            <person name="Liu S."/>
            <person name="Roellig D.M."/>
            <person name="Guo Y."/>
            <person name="Li N."/>
            <person name="Frace M.A."/>
            <person name="Tang K."/>
            <person name="Zhang L."/>
            <person name="Feng Y."/>
            <person name="Xiao L."/>
        </authorList>
    </citation>
    <scope>NUCLEOTIDE SEQUENCE [LARGE SCALE GENOMIC DNA]</scope>
    <source>
        <strain evidence="3">30847</strain>
    </source>
</reference>
<organism evidence="3 4">
    <name type="scientific">Cryptosporidium andersoni</name>
    <dbReference type="NCBI Taxonomy" id="117008"/>
    <lineage>
        <taxon>Eukaryota</taxon>
        <taxon>Sar</taxon>
        <taxon>Alveolata</taxon>
        <taxon>Apicomplexa</taxon>
        <taxon>Conoidasida</taxon>
        <taxon>Coccidia</taxon>
        <taxon>Eucoccidiorida</taxon>
        <taxon>Eimeriorina</taxon>
        <taxon>Cryptosporidiidae</taxon>
        <taxon>Cryptosporidium</taxon>
    </lineage>
</organism>
<proteinExistence type="inferred from homology"/>
<dbReference type="SMART" id="SM00268">
    <property type="entry name" value="ACTIN"/>
    <property type="match status" value="1"/>
</dbReference>
<dbReference type="SUPFAM" id="SSF53067">
    <property type="entry name" value="Actin-like ATPase domain"/>
    <property type="match status" value="2"/>
</dbReference>
<protein>
    <submittedName>
        <fullName evidence="3">Actin family protein</fullName>
    </submittedName>
</protein>
<dbReference type="VEuPathDB" id="CryptoDB:cand_036330"/>
<comment type="caution">
    <text evidence="3">The sequence shown here is derived from an EMBL/GenBank/DDBJ whole genome shotgun (WGS) entry which is preliminary data.</text>
</comment>
<dbReference type="Gene3D" id="3.30.420.40">
    <property type="match status" value="4"/>
</dbReference>
<dbReference type="InterPro" id="IPR004000">
    <property type="entry name" value="Actin"/>
</dbReference>
<keyword evidence="4" id="KW-1185">Reference proteome</keyword>
<evidence type="ECO:0000256" key="1">
    <source>
        <dbReference type="ARBA" id="ARBA00049360"/>
    </source>
</evidence>
<evidence type="ECO:0000313" key="3">
    <source>
        <dbReference type="EMBL" id="OII78101.1"/>
    </source>
</evidence>
<dbReference type="Proteomes" id="UP000186804">
    <property type="component" value="Unassembled WGS sequence"/>
</dbReference>
<evidence type="ECO:0000256" key="2">
    <source>
        <dbReference type="RuleBase" id="RU000487"/>
    </source>
</evidence>
<dbReference type="EMBL" id="LRBS01000008">
    <property type="protein sequence ID" value="OII78101.1"/>
    <property type="molecule type" value="Genomic_DNA"/>
</dbReference>
<gene>
    <name evidence="3" type="ORF">cand_036330</name>
</gene>
<comment type="similarity">
    <text evidence="2">Belongs to the actin family.</text>
</comment>
<name>A0A1J4MYU4_9CRYT</name>
<dbReference type="PANTHER" id="PTHR11937">
    <property type="entry name" value="ACTIN"/>
    <property type="match status" value="1"/>
</dbReference>
<dbReference type="AlphaFoldDB" id="A0A1J4MYU4"/>
<dbReference type="GeneID" id="92367817"/>
<evidence type="ECO:0000313" key="4">
    <source>
        <dbReference type="Proteomes" id="UP000186804"/>
    </source>
</evidence>
<dbReference type="Pfam" id="PF00022">
    <property type="entry name" value="Actin"/>
    <property type="match status" value="1"/>
</dbReference>
<dbReference type="RefSeq" id="XP_067069947.1">
    <property type="nucleotide sequence ID" value="XM_067213859.1"/>
</dbReference>